<evidence type="ECO:0000313" key="1">
    <source>
        <dbReference type="EMBL" id="MBP2375573.1"/>
    </source>
</evidence>
<organism evidence="1 2">
    <name type="scientific">Paeniglutamicibacter psychrophenolicus</name>
    <dbReference type="NCBI Taxonomy" id="257454"/>
    <lineage>
        <taxon>Bacteria</taxon>
        <taxon>Bacillati</taxon>
        <taxon>Actinomycetota</taxon>
        <taxon>Actinomycetes</taxon>
        <taxon>Micrococcales</taxon>
        <taxon>Micrococcaceae</taxon>
        <taxon>Paeniglutamicibacter</taxon>
    </lineage>
</organism>
<dbReference type="Proteomes" id="UP000766570">
    <property type="component" value="Unassembled WGS sequence"/>
</dbReference>
<dbReference type="EMBL" id="JAGIOE010000001">
    <property type="protein sequence ID" value="MBP2375573.1"/>
    <property type="molecule type" value="Genomic_DNA"/>
</dbReference>
<keyword evidence="2" id="KW-1185">Reference proteome</keyword>
<reference evidence="1 2" key="1">
    <citation type="submission" date="2021-03" db="EMBL/GenBank/DDBJ databases">
        <title>Sequencing the genomes of 1000 actinobacteria strains.</title>
        <authorList>
            <person name="Klenk H.-P."/>
        </authorList>
    </citation>
    <scope>NUCLEOTIDE SEQUENCE [LARGE SCALE GENOMIC DNA]</scope>
    <source>
        <strain evidence="1 2">DSM 15454</strain>
    </source>
</reference>
<accession>A0ABS4WHG8</accession>
<proteinExistence type="predicted"/>
<evidence type="ECO:0000313" key="2">
    <source>
        <dbReference type="Proteomes" id="UP000766570"/>
    </source>
</evidence>
<gene>
    <name evidence="1" type="ORF">JOF46_003485</name>
</gene>
<sequence length="58" mass="6414">MNINLGAAHPFVLAVGEELVLPHRRVGRDFLHQVSASLERRAAVGRCCRDYLCRGPDA</sequence>
<name>A0ABS4WHG8_9MICC</name>
<protein>
    <submittedName>
        <fullName evidence="1">Uncharacterized protein</fullName>
    </submittedName>
</protein>
<comment type="caution">
    <text evidence="1">The sequence shown here is derived from an EMBL/GenBank/DDBJ whole genome shotgun (WGS) entry which is preliminary data.</text>
</comment>